<sequence length="369" mass="40682">MERPYMHWEEAKSFMMAAFMKVGVPQKDAEVCVDVLLESDRRGIESHGINRFKPFYIDRIMKKIQEPVTHLEILKDTPTTAVIDGHNGMGMVIAHKAMCMAITKAKQLGLGMVVVRNSTHFGIAGYYATMATEHGLIGMTGTNARPSIAPTFGVENMLGTNPLTFAVPTDEAFPFVLDAATSITQRGRIEYYARNQQPTPAGLVIGRDGTAQTNSKQILSDLVSGKAALSPLGGIGEELAGYKGYGYATLVEIFSSALQAGSFLHQLSGVAEDGTARPIPVGHFFLAINPEFFMGLENLKHTTGEILRQLRASEKAPNHDRIYTAGEKEYLTWLERKDKGVPIGEELQNEFKQVRDLLKLDIRFSFEKP</sequence>
<evidence type="ECO:0000256" key="1">
    <source>
        <dbReference type="ARBA" id="ARBA00006056"/>
    </source>
</evidence>
<dbReference type="PANTHER" id="PTHR11091">
    <property type="entry name" value="OXIDOREDUCTASE-RELATED"/>
    <property type="match status" value="1"/>
</dbReference>
<name>A0ABT2Y488_9MOLU</name>
<dbReference type="Proteomes" id="UP001177160">
    <property type="component" value="Unassembled WGS sequence"/>
</dbReference>
<dbReference type="InterPro" id="IPR043143">
    <property type="entry name" value="Mal/L-sulf/L-lact_DH-like_NADP"/>
</dbReference>
<keyword evidence="4" id="KW-1185">Reference proteome</keyword>
<dbReference type="Gene3D" id="1.10.1530.10">
    <property type="match status" value="1"/>
</dbReference>
<organism evidence="3 4">
    <name type="scientific">Paracholeplasma manati</name>
    <dbReference type="NCBI Taxonomy" id="591373"/>
    <lineage>
        <taxon>Bacteria</taxon>
        <taxon>Bacillati</taxon>
        <taxon>Mycoplasmatota</taxon>
        <taxon>Mollicutes</taxon>
        <taxon>Acholeplasmatales</taxon>
        <taxon>Acholeplasmataceae</taxon>
        <taxon>Paracholeplasma</taxon>
    </lineage>
</organism>
<dbReference type="SUPFAM" id="SSF89733">
    <property type="entry name" value="L-sulfolactate dehydrogenase-like"/>
    <property type="match status" value="1"/>
</dbReference>
<accession>A0ABT2Y488</accession>
<dbReference type="InterPro" id="IPR043144">
    <property type="entry name" value="Mal/L-sulf/L-lact_DH-like_ah"/>
</dbReference>
<evidence type="ECO:0000313" key="3">
    <source>
        <dbReference type="EMBL" id="MCV2231548.1"/>
    </source>
</evidence>
<dbReference type="InterPro" id="IPR003767">
    <property type="entry name" value="Malate/L-lactate_DH-like"/>
</dbReference>
<keyword evidence="2" id="KW-0560">Oxidoreductase</keyword>
<protein>
    <submittedName>
        <fullName evidence="3">Ldh family oxidoreductase</fullName>
    </submittedName>
</protein>
<proteinExistence type="inferred from homology"/>
<comment type="caution">
    <text evidence="3">The sequence shown here is derived from an EMBL/GenBank/DDBJ whole genome shotgun (WGS) entry which is preliminary data.</text>
</comment>
<dbReference type="InterPro" id="IPR036111">
    <property type="entry name" value="Mal/L-sulfo/L-lacto_DH-like_sf"/>
</dbReference>
<dbReference type="RefSeq" id="WP_263607669.1">
    <property type="nucleotide sequence ID" value="NZ_JAOVQM010000001.1"/>
</dbReference>
<dbReference type="EMBL" id="JAOVQM010000001">
    <property type="protein sequence ID" value="MCV2231548.1"/>
    <property type="molecule type" value="Genomic_DNA"/>
</dbReference>
<reference evidence="3" key="1">
    <citation type="submission" date="2022-09" db="EMBL/GenBank/DDBJ databases">
        <title>Novel Mycoplasma species identified in domestic and wild animals.</title>
        <authorList>
            <person name="Volokhov D.V."/>
            <person name="Furtak V.A."/>
            <person name="Zagorodnyaya T.A."/>
        </authorList>
    </citation>
    <scope>NUCLEOTIDE SEQUENCE</scope>
    <source>
        <strain evidence="3">Oakley</strain>
    </source>
</reference>
<comment type="similarity">
    <text evidence="1">Belongs to the LDH2/MDH2 oxidoreductase family.</text>
</comment>
<dbReference type="Pfam" id="PF02615">
    <property type="entry name" value="Ldh_2"/>
    <property type="match status" value="1"/>
</dbReference>
<evidence type="ECO:0000313" key="4">
    <source>
        <dbReference type="Proteomes" id="UP001177160"/>
    </source>
</evidence>
<dbReference type="PANTHER" id="PTHR11091:SF0">
    <property type="entry name" value="MALATE DEHYDROGENASE"/>
    <property type="match status" value="1"/>
</dbReference>
<dbReference type="Gene3D" id="3.30.1370.60">
    <property type="entry name" value="Hypothetical oxidoreductase yiak, domain 2"/>
    <property type="match status" value="1"/>
</dbReference>
<gene>
    <name evidence="3" type="ORF">N7548_01725</name>
</gene>
<evidence type="ECO:0000256" key="2">
    <source>
        <dbReference type="ARBA" id="ARBA00023002"/>
    </source>
</evidence>